<name>A0ABW6RP81_9ACTN</name>
<sequence>MSELDALLEELRGLPPTRPSDARDLEALLTRVKSAAGRWADVLYEVRESAQSIAGPRTAAALEIAFRRAEESYVELELALNDCGESRRKPRR</sequence>
<proteinExistence type="predicted"/>
<keyword evidence="2" id="KW-1185">Reference proteome</keyword>
<organism evidence="1 2">
    <name type="scientific">Streptomyces flavidovirens</name>
    <dbReference type="NCBI Taxonomy" id="67298"/>
    <lineage>
        <taxon>Bacteria</taxon>
        <taxon>Bacillati</taxon>
        <taxon>Actinomycetota</taxon>
        <taxon>Actinomycetes</taxon>
        <taxon>Kitasatosporales</taxon>
        <taxon>Streptomycetaceae</taxon>
        <taxon>Streptomyces</taxon>
    </lineage>
</organism>
<gene>
    <name evidence="1" type="ORF">ACFYWW_32550</name>
</gene>
<dbReference type="RefSeq" id="WP_355724134.1">
    <property type="nucleotide sequence ID" value="NZ_JBEXNP010000016.1"/>
</dbReference>
<reference evidence="1 2" key="1">
    <citation type="submission" date="2024-10" db="EMBL/GenBank/DDBJ databases">
        <title>The Natural Products Discovery Center: Release of the First 8490 Sequenced Strains for Exploring Actinobacteria Biosynthetic Diversity.</title>
        <authorList>
            <person name="Kalkreuter E."/>
            <person name="Kautsar S.A."/>
            <person name="Yang D."/>
            <person name="Bader C.D."/>
            <person name="Teijaro C.N."/>
            <person name="Fluegel L."/>
            <person name="Davis C.M."/>
            <person name="Simpson J.R."/>
            <person name="Lauterbach L."/>
            <person name="Steele A.D."/>
            <person name="Gui C."/>
            <person name="Meng S."/>
            <person name="Li G."/>
            <person name="Viehrig K."/>
            <person name="Ye F."/>
            <person name="Su P."/>
            <person name="Kiefer A.F."/>
            <person name="Nichols A."/>
            <person name="Cepeda A.J."/>
            <person name="Yan W."/>
            <person name="Fan B."/>
            <person name="Jiang Y."/>
            <person name="Adhikari A."/>
            <person name="Zheng C.-J."/>
            <person name="Schuster L."/>
            <person name="Cowan T.M."/>
            <person name="Smanski M.J."/>
            <person name="Chevrette M.G."/>
            <person name="De Carvalho L.P.S."/>
            <person name="Shen B."/>
        </authorList>
    </citation>
    <scope>NUCLEOTIDE SEQUENCE [LARGE SCALE GENOMIC DNA]</scope>
    <source>
        <strain evidence="1 2">NPDC003029</strain>
    </source>
</reference>
<evidence type="ECO:0000313" key="2">
    <source>
        <dbReference type="Proteomes" id="UP001601976"/>
    </source>
</evidence>
<accession>A0ABW6RP81</accession>
<comment type="caution">
    <text evidence="1">The sequence shown here is derived from an EMBL/GenBank/DDBJ whole genome shotgun (WGS) entry which is preliminary data.</text>
</comment>
<dbReference type="Proteomes" id="UP001601976">
    <property type="component" value="Unassembled WGS sequence"/>
</dbReference>
<dbReference type="EMBL" id="JBIAPK010000014">
    <property type="protein sequence ID" value="MFF3343376.1"/>
    <property type="molecule type" value="Genomic_DNA"/>
</dbReference>
<evidence type="ECO:0000313" key="1">
    <source>
        <dbReference type="EMBL" id="MFF3343376.1"/>
    </source>
</evidence>
<protein>
    <submittedName>
        <fullName evidence="1">Uncharacterized protein</fullName>
    </submittedName>
</protein>